<dbReference type="GO" id="GO:0005886">
    <property type="term" value="C:plasma membrane"/>
    <property type="evidence" value="ECO:0007669"/>
    <property type="project" value="TreeGrafter"/>
</dbReference>
<organism evidence="8 9">
    <name type="scientific">Talaromyces islandicus</name>
    <name type="common">Penicillium islandicum</name>
    <dbReference type="NCBI Taxonomy" id="28573"/>
    <lineage>
        <taxon>Eukaryota</taxon>
        <taxon>Fungi</taxon>
        <taxon>Dikarya</taxon>
        <taxon>Ascomycota</taxon>
        <taxon>Pezizomycotina</taxon>
        <taxon>Eurotiomycetes</taxon>
        <taxon>Eurotiomycetidae</taxon>
        <taxon>Eurotiales</taxon>
        <taxon>Trichocomaceae</taxon>
        <taxon>Talaromyces</taxon>
        <taxon>Talaromyces sect. Islandici</taxon>
    </lineage>
</organism>
<evidence type="ECO:0000256" key="1">
    <source>
        <dbReference type="ARBA" id="ARBA00004141"/>
    </source>
</evidence>
<proteinExistence type="predicted"/>
<dbReference type="OMA" id="FSWDSAY"/>
<dbReference type="PANTHER" id="PTHR23501">
    <property type="entry name" value="MAJOR FACILITATOR SUPERFAMILY"/>
    <property type="match status" value="1"/>
</dbReference>
<comment type="subcellular location">
    <subcellularLocation>
        <location evidence="1">Membrane</location>
        <topology evidence="1">Multi-pass membrane protein</topology>
    </subcellularLocation>
</comment>
<dbReference type="InterPro" id="IPR011701">
    <property type="entry name" value="MFS"/>
</dbReference>
<protein>
    <submittedName>
        <fullName evidence="8">Putative MFS-type transporter C16A3,17c</fullName>
    </submittedName>
</protein>
<feature type="transmembrane region" description="Helical" evidence="6">
    <location>
        <begin position="111"/>
        <end position="137"/>
    </location>
</feature>
<dbReference type="AlphaFoldDB" id="A0A0U1M9Q2"/>
<keyword evidence="3 6" id="KW-1133">Transmembrane helix</keyword>
<keyword evidence="2 6" id="KW-0812">Transmembrane</keyword>
<feature type="transmembrane region" description="Helical" evidence="6">
    <location>
        <begin position="344"/>
        <end position="367"/>
    </location>
</feature>
<evidence type="ECO:0000259" key="7">
    <source>
        <dbReference type="PROSITE" id="PS50850"/>
    </source>
</evidence>
<feature type="transmembrane region" description="Helical" evidence="6">
    <location>
        <begin position="388"/>
        <end position="408"/>
    </location>
</feature>
<dbReference type="GO" id="GO:0022857">
    <property type="term" value="F:transmembrane transporter activity"/>
    <property type="evidence" value="ECO:0007669"/>
    <property type="project" value="InterPro"/>
</dbReference>
<evidence type="ECO:0000256" key="6">
    <source>
        <dbReference type="SAM" id="Phobius"/>
    </source>
</evidence>
<evidence type="ECO:0000256" key="4">
    <source>
        <dbReference type="ARBA" id="ARBA00023136"/>
    </source>
</evidence>
<dbReference type="Gene3D" id="1.20.1250.20">
    <property type="entry name" value="MFS general substrate transporter like domains"/>
    <property type="match status" value="1"/>
</dbReference>
<evidence type="ECO:0000256" key="3">
    <source>
        <dbReference type="ARBA" id="ARBA00022989"/>
    </source>
</evidence>
<name>A0A0U1M9Q2_TALIS</name>
<gene>
    <name evidence="8" type="ORF">PISL3812_09336</name>
</gene>
<dbReference type="InterPro" id="IPR020846">
    <property type="entry name" value="MFS_dom"/>
</dbReference>
<feature type="transmembrane region" description="Helical" evidence="6">
    <location>
        <begin position="265"/>
        <end position="288"/>
    </location>
</feature>
<dbReference type="PANTHER" id="PTHR23501:SF43">
    <property type="entry name" value="MULTIDRUG TRANSPORTER, PUTATIVE (AFU_ORTHOLOGUE AFUA_6G03040)-RELATED"/>
    <property type="match status" value="1"/>
</dbReference>
<dbReference type="Proteomes" id="UP000054383">
    <property type="component" value="Unassembled WGS sequence"/>
</dbReference>
<feature type="region of interest" description="Disordered" evidence="5">
    <location>
        <begin position="65"/>
        <end position="97"/>
    </location>
</feature>
<accession>A0A0U1M9Q2</accession>
<dbReference type="PROSITE" id="PS50850">
    <property type="entry name" value="MFS"/>
    <property type="match status" value="1"/>
</dbReference>
<reference evidence="8 9" key="1">
    <citation type="submission" date="2015-04" db="EMBL/GenBank/DDBJ databases">
        <authorList>
            <person name="Syromyatnikov M.Y."/>
            <person name="Popov V.N."/>
        </authorList>
    </citation>
    <scope>NUCLEOTIDE SEQUENCE [LARGE SCALE GENOMIC DNA]</scope>
    <source>
        <strain evidence="8">WF-38-12</strain>
    </source>
</reference>
<dbReference type="SUPFAM" id="SSF103473">
    <property type="entry name" value="MFS general substrate transporter"/>
    <property type="match status" value="2"/>
</dbReference>
<dbReference type="Pfam" id="PF07690">
    <property type="entry name" value="MFS_1"/>
    <property type="match status" value="2"/>
</dbReference>
<dbReference type="EMBL" id="CVMT01000012">
    <property type="protein sequence ID" value="CRG92279.1"/>
    <property type="molecule type" value="Genomic_DNA"/>
</dbReference>
<keyword evidence="9" id="KW-1185">Reference proteome</keyword>
<feature type="transmembrane region" description="Helical" evidence="6">
    <location>
        <begin position="531"/>
        <end position="549"/>
    </location>
</feature>
<feature type="transmembrane region" description="Helical" evidence="6">
    <location>
        <begin position="587"/>
        <end position="605"/>
    </location>
</feature>
<evidence type="ECO:0000256" key="5">
    <source>
        <dbReference type="SAM" id="MobiDB-lite"/>
    </source>
</evidence>
<feature type="transmembrane region" description="Helical" evidence="6">
    <location>
        <begin position="428"/>
        <end position="446"/>
    </location>
</feature>
<evidence type="ECO:0000256" key="2">
    <source>
        <dbReference type="ARBA" id="ARBA00022692"/>
    </source>
</evidence>
<feature type="transmembrane region" description="Helical" evidence="6">
    <location>
        <begin position="204"/>
        <end position="225"/>
    </location>
</feature>
<keyword evidence="4 6" id="KW-0472">Membrane</keyword>
<sequence length="613" mass="65784">MQATQPGYRRTSSLRLPALIVAKKPITLLSRPPQVSALLLFYFTISPLQQPLTMALETNAACASATLSPPTEPEVEKSPNHEMQQDAEHSTANSEVDESQDTGAYLHGLRLWLVVSLISTVYFLTQVEITIVTTSLVSITNDVGGFEKAGWIMSAYLLGFVSFVVIMAKFSDILGRKPVFMFCILLFTVFSGGCAAAKTIQQLIILRAFQGVGGGGSYAVGSIMLLQIVPANQITRFASYTGVAFILATVLGPVIGGAISQHTTWRWVFLFNVPVGAFGLALAFLGIPNGYPHHASSANKPPKVTLSTVTARVDFIGCGLLLCATLAFTSAFQEVNTEFSWDSAYFIVLLVVSVLLAAILLMWERYLTLRQGQREPVLPWRFIVRREMLGAMVGLFLVGGGMAVTTFQLPQRFQLVNGQRPVDAGVRVLPFGLCASVGGMVIGQIFGKFKVPLVYACIIGALLQVLGYTLLGTVGASATIPGKQYGFEVIAGFGSGISYLSLFAAVPFAAEKRDLAIGLGATHQFRAMGGAVMIAIVTSIFNGHVVPGLQRLGLTDFSNPATAHGQLTSDLGPDARAILSQGYNDQMFFLTAISVAQALPILLMWRKNQILPA</sequence>
<evidence type="ECO:0000313" key="9">
    <source>
        <dbReference type="Proteomes" id="UP000054383"/>
    </source>
</evidence>
<feature type="transmembrane region" description="Helical" evidence="6">
    <location>
        <begin position="309"/>
        <end position="332"/>
    </location>
</feature>
<dbReference type="Gene3D" id="1.20.1720.10">
    <property type="entry name" value="Multidrug resistance protein D"/>
    <property type="match status" value="1"/>
</dbReference>
<feature type="compositionally biased region" description="Basic and acidic residues" evidence="5">
    <location>
        <begin position="74"/>
        <end position="89"/>
    </location>
</feature>
<evidence type="ECO:0000313" key="8">
    <source>
        <dbReference type="EMBL" id="CRG92279.1"/>
    </source>
</evidence>
<dbReference type="OrthoDB" id="440553at2759"/>
<feature type="transmembrane region" description="Helical" evidence="6">
    <location>
        <begin position="179"/>
        <end position="198"/>
    </location>
</feature>
<feature type="transmembrane region" description="Helical" evidence="6">
    <location>
        <begin position="489"/>
        <end position="510"/>
    </location>
</feature>
<dbReference type="InterPro" id="IPR036259">
    <property type="entry name" value="MFS_trans_sf"/>
</dbReference>
<feature type="domain" description="Major facilitator superfamily (MFS) profile" evidence="7">
    <location>
        <begin position="114"/>
        <end position="609"/>
    </location>
</feature>
<feature type="transmembrane region" description="Helical" evidence="6">
    <location>
        <begin position="149"/>
        <end position="167"/>
    </location>
</feature>
<feature type="transmembrane region" description="Helical" evidence="6">
    <location>
        <begin position="237"/>
        <end position="259"/>
    </location>
</feature>
<feature type="transmembrane region" description="Helical" evidence="6">
    <location>
        <begin position="453"/>
        <end position="477"/>
    </location>
</feature>